<dbReference type="RefSeq" id="WP_158028607.1">
    <property type="nucleotide sequence ID" value="NZ_BMHG01000001.1"/>
</dbReference>
<reference evidence="2 3" key="1">
    <citation type="submission" date="2019-09" db="EMBL/GenBank/DDBJ databases">
        <title>Phylogeny of genus Pseudoclavibacter and closely related genus.</title>
        <authorList>
            <person name="Li Y."/>
        </authorList>
    </citation>
    <scope>NUCLEOTIDE SEQUENCE [LARGE SCALE GENOMIC DNA]</scope>
    <source>
        <strain evidence="2 3">EGI 60007</strain>
    </source>
</reference>
<dbReference type="AlphaFoldDB" id="A0A6H9WLK4"/>
<gene>
    <name evidence="2" type="ORF">F8O04_07350</name>
</gene>
<feature type="domain" description="DUF7455" evidence="1">
    <location>
        <begin position="15"/>
        <end position="67"/>
    </location>
</feature>
<organism evidence="2 3">
    <name type="scientific">Pseudoclavibacter endophyticus</name>
    <dbReference type="NCBI Taxonomy" id="1778590"/>
    <lineage>
        <taxon>Bacteria</taxon>
        <taxon>Bacillati</taxon>
        <taxon>Actinomycetota</taxon>
        <taxon>Actinomycetes</taxon>
        <taxon>Micrococcales</taxon>
        <taxon>Microbacteriaceae</taxon>
        <taxon>Pseudoclavibacter</taxon>
    </lineage>
</organism>
<name>A0A6H9WLK4_9MICO</name>
<keyword evidence="3" id="KW-1185">Reference proteome</keyword>
<dbReference type="Pfam" id="PF24254">
    <property type="entry name" value="DUF7455"/>
    <property type="match status" value="1"/>
</dbReference>
<evidence type="ECO:0000313" key="2">
    <source>
        <dbReference type="EMBL" id="KAB1650023.1"/>
    </source>
</evidence>
<evidence type="ECO:0000259" key="1">
    <source>
        <dbReference type="Pfam" id="PF24254"/>
    </source>
</evidence>
<dbReference type="OrthoDB" id="3539048at2"/>
<dbReference type="EMBL" id="WBJY01000001">
    <property type="protein sequence ID" value="KAB1650023.1"/>
    <property type="molecule type" value="Genomic_DNA"/>
</dbReference>
<evidence type="ECO:0000313" key="3">
    <source>
        <dbReference type="Proteomes" id="UP000431744"/>
    </source>
</evidence>
<dbReference type="InterPro" id="IPR055878">
    <property type="entry name" value="DUF7455"/>
</dbReference>
<accession>A0A6H9WLK4</accession>
<sequence>MIDTTTAPASASTPLTAFDRCDACGAQAYVRVELALGEFLFCGHHAAKHAEKLRPEAVHWHDERSKLYAGDARTAPVGADS</sequence>
<protein>
    <recommendedName>
        <fullName evidence="1">DUF7455 domain-containing protein</fullName>
    </recommendedName>
</protein>
<comment type="caution">
    <text evidence="2">The sequence shown here is derived from an EMBL/GenBank/DDBJ whole genome shotgun (WGS) entry which is preliminary data.</text>
</comment>
<proteinExistence type="predicted"/>
<dbReference type="Proteomes" id="UP000431744">
    <property type="component" value="Unassembled WGS sequence"/>
</dbReference>